<evidence type="ECO:0000259" key="6">
    <source>
        <dbReference type="Pfam" id="PF22666"/>
    </source>
</evidence>
<evidence type="ECO:0000256" key="1">
    <source>
        <dbReference type="ARBA" id="ARBA00007401"/>
    </source>
</evidence>
<dbReference type="Pfam" id="PF18368">
    <property type="entry name" value="Ig_GlcNase"/>
    <property type="match status" value="1"/>
</dbReference>
<dbReference type="InterPro" id="IPR017853">
    <property type="entry name" value="GH"/>
</dbReference>
<dbReference type="PANTHER" id="PTHR43536">
    <property type="entry name" value="MANNOSYLGLYCOPROTEIN ENDO-BETA-MANNOSIDASE"/>
    <property type="match status" value="1"/>
</dbReference>
<dbReference type="InterPro" id="IPR008979">
    <property type="entry name" value="Galactose-bd-like_sf"/>
</dbReference>
<dbReference type="SUPFAM" id="SSF49785">
    <property type="entry name" value="Galactose-binding domain-like"/>
    <property type="match status" value="1"/>
</dbReference>
<dbReference type="InterPro" id="IPR036156">
    <property type="entry name" value="Beta-gal/glucu_dom_sf"/>
</dbReference>
<feature type="domain" description="Exo-beta-D-glucosaminidase Ig-fold" evidence="5">
    <location>
        <begin position="758"/>
        <end position="863"/>
    </location>
</feature>
<evidence type="ECO:0000256" key="2">
    <source>
        <dbReference type="ARBA" id="ARBA00022801"/>
    </source>
</evidence>
<dbReference type="SUPFAM" id="SSF49303">
    <property type="entry name" value="beta-Galactosidase/glucuronidase domain"/>
    <property type="match status" value="3"/>
</dbReference>
<comment type="similarity">
    <text evidence="1">Belongs to the glycosyl hydrolase 2 family.</text>
</comment>
<evidence type="ECO:0000259" key="4">
    <source>
        <dbReference type="Pfam" id="PF00703"/>
    </source>
</evidence>
<feature type="domain" description="Beta-mannosidase-like galactose-binding" evidence="6">
    <location>
        <begin position="56"/>
        <end position="173"/>
    </location>
</feature>
<dbReference type="Gene3D" id="2.60.120.260">
    <property type="entry name" value="Galactose-binding domain-like"/>
    <property type="match status" value="1"/>
</dbReference>
<proteinExistence type="inferred from homology"/>
<dbReference type="Pfam" id="PF22666">
    <property type="entry name" value="Glyco_hydro_2_N2"/>
    <property type="match status" value="1"/>
</dbReference>
<organism evidence="7 8">
    <name type="scientific">Chitinophaga caeni</name>
    <dbReference type="NCBI Taxonomy" id="2029983"/>
    <lineage>
        <taxon>Bacteria</taxon>
        <taxon>Pseudomonadati</taxon>
        <taxon>Bacteroidota</taxon>
        <taxon>Chitinophagia</taxon>
        <taxon>Chitinophagales</taxon>
        <taxon>Chitinophagaceae</taxon>
        <taxon>Chitinophaga</taxon>
    </lineage>
</organism>
<dbReference type="Gene3D" id="2.60.40.10">
    <property type="entry name" value="Immunoglobulins"/>
    <property type="match status" value="3"/>
</dbReference>
<dbReference type="GO" id="GO:0004553">
    <property type="term" value="F:hydrolase activity, hydrolyzing O-glycosyl compounds"/>
    <property type="evidence" value="ECO:0007669"/>
    <property type="project" value="InterPro"/>
</dbReference>
<dbReference type="InterPro" id="IPR054593">
    <property type="entry name" value="Beta-mannosidase-like_N2"/>
</dbReference>
<dbReference type="InterPro" id="IPR013783">
    <property type="entry name" value="Ig-like_fold"/>
</dbReference>
<evidence type="ECO:0000256" key="3">
    <source>
        <dbReference type="ARBA" id="ARBA00023295"/>
    </source>
</evidence>
<dbReference type="RefSeq" id="WP_098195638.1">
    <property type="nucleotide sequence ID" value="NZ_CP023777.1"/>
</dbReference>
<dbReference type="InterPro" id="IPR006102">
    <property type="entry name" value="Ig-like_GH2"/>
</dbReference>
<gene>
    <name evidence="7" type="ORF">COR50_19985</name>
</gene>
<dbReference type="GO" id="GO:0005975">
    <property type="term" value="P:carbohydrate metabolic process"/>
    <property type="evidence" value="ECO:0007669"/>
    <property type="project" value="InterPro"/>
</dbReference>
<dbReference type="KEGG" id="cbae:COR50_19985"/>
<dbReference type="Proteomes" id="UP000220133">
    <property type="component" value="Chromosome"/>
</dbReference>
<accession>A0A291QZ86</accession>
<dbReference type="OrthoDB" id="9801077at2"/>
<keyword evidence="8" id="KW-1185">Reference proteome</keyword>
<dbReference type="Gene3D" id="3.20.20.80">
    <property type="entry name" value="Glycosidases"/>
    <property type="match status" value="1"/>
</dbReference>
<dbReference type="EMBL" id="CP023777">
    <property type="protein sequence ID" value="ATL49270.1"/>
    <property type="molecule type" value="Genomic_DNA"/>
</dbReference>
<protein>
    <submittedName>
        <fullName evidence="7">Glycoside hydrolase family 2</fullName>
    </submittedName>
</protein>
<dbReference type="AlphaFoldDB" id="A0A291QZ86"/>
<sequence>MKKNLFLLAVAGICSWCHPDVSAQQKTNAHGEILLSGNWKIQSAAKVHDDGKKLSTSQGNTVNWFPANVPSTVMATLTANGLYKDIFLADNYKKADRSAFDTSWWYRTSFALPLEPNKRVHLVFDGISYRANIWINGKLIAPKTQVYGSFCRYSFDITGVAKPENFLAVEVFRAQKGEPNIGFVDWNPRPLDESMGLFRDVKVVITGDIGIENSWVKTIVDTATLKSAQLTVQTELVNYSDHPVNGTLELKLEGKHYSKPVSLAAKQRQLVKIDPAQMKALSITNPRLWWSHDLGKPELYQLNLAFVSGNKTSDRKTVTFGIRQIDTYFTGEGHRGYKLNGKKVFIKGAGWTDDIFLRDTPGSNERQVRYVKDMNLNTIRFENIWGTSQNIYDLCDQYGILALVGWSCQWEWEGYLGIPDDDFGCIRSEHDINLLTRYFEDQVKWLRNHPAIIAWYGGSDKLLRPELERRYLSFLKENDNRPYIGSAKGLKSDVTGPTGMKMLGPYEYVGPNYWFIDDKLGGAYGFNTETGTGAQLPVLESIEKMIPPDQLWPIGATWDAHCTTSSTALNSLKVLTKVMDAKYGAAVNLEDYINKAHLLGYESTKSMFEAFRVKQPKTTGVIQWMLNSAWPSMYWQLYDYYGIPTPTYYGVKKANQPAQLIYNYKDQGIYFVNESTVALKGAKAIVEVFSYDSKRLLKEKIDISGSSELARKIFTLDKMDRNTFLSLKLVDGKGKLITDNFYTLSSGQDVYDWENSDWVGSPMLSYASFKELNELPSASLEKELMTAPGNRMLQVKIKNTGENIAFFVNLKLKDAQGNIIVPVTWSDNYFTILPGEARIVECKLPMDMEKLGATSIQLAAWNVRPWIIAMN</sequence>
<dbReference type="PANTHER" id="PTHR43536:SF1">
    <property type="entry name" value="MANNOSYLGLYCOPROTEIN ENDO-BETA-MANNOSIDASE"/>
    <property type="match status" value="1"/>
</dbReference>
<dbReference type="Pfam" id="PF00703">
    <property type="entry name" value="Glyco_hydro_2"/>
    <property type="match status" value="1"/>
</dbReference>
<feature type="domain" description="Glycoside hydrolase family 2 immunoglobulin-like beta-sandwich" evidence="4">
    <location>
        <begin position="211"/>
        <end position="323"/>
    </location>
</feature>
<dbReference type="InterPro" id="IPR043534">
    <property type="entry name" value="EBDG/EBM"/>
</dbReference>
<dbReference type="SUPFAM" id="SSF51445">
    <property type="entry name" value="(Trans)glycosidases"/>
    <property type="match status" value="1"/>
</dbReference>
<reference evidence="7 8" key="1">
    <citation type="submission" date="2017-10" db="EMBL/GenBank/DDBJ databases">
        <title>Paenichitinophaga pekingensis gen. nov., sp. nov., isolated from activated sludge.</title>
        <authorList>
            <person name="Jin D."/>
            <person name="Kong X."/>
            <person name="Deng Y."/>
            <person name="Bai Z."/>
        </authorList>
    </citation>
    <scope>NUCLEOTIDE SEQUENCE [LARGE SCALE GENOMIC DNA]</scope>
    <source>
        <strain evidence="7 8">13</strain>
    </source>
</reference>
<keyword evidence="3" id="KW-0326">Glycosidase</keyword>
<name>A0A291QZ86_9BACT</name>
<keyword evidence="2 7" id="KW-0378">Hydrolase</keyword>
<dbReference type="InterPro" id="IPR041351">
    <property type="entry name" value="Ig_GlcNase"/>
</dbReference>
<evidence type="ECO:0000313" key="7">
    <source>
        <dbReference type="EMBL" id="ATL49270.1"/>
    </source>
</evidence>
<evidence type="ECO:0000313" key="8">
    <source>
        <dbReference type="Proteomes" id="UP000220133"/>
    </source>
</evidence>
<evidence type="ECO:0000259" key="5">
    <source>
        <dbReference type="Pfam" id="PF18368"/>
    </source>
</evidence>